<keyword evidence="9 14" id="KW-0472">Membrane</keyword>
<comment type="catalytic activity">
    <reaction evidence="12">
        <text>iodide(out) + 2 Na(+)(out) = iodide(in) + 2 Na(+)(in)</text>
        <dbReference type="Rhea" id="RHEA:71207"/>
        <dbReference type="ChEBI" id="CHEBI:16382"/>
        <dbReference type="ChEBI" id="CHEBI:29101"/>
    </reaction>
</comment>
<dbReference type="PANTHER" id="PTHR42985:SF40">
    <property type="entry name" value="LD47995P-RELATED"/>
    <property type="match status" value="1"/>
</dbReference>
<comment type="similarity">
    <text evidence="2 13">Belongs to the sodium:solute symporter (SSF) (TC 2.A.21) family.</text>
</comment>
<evidence type="ECO:0000256" key="7">
    <source>
        <dbReference type="ARBA" id="ARBA00023053"/>
    </source>
</evidence>
<dbReference type="AlphaFoldDB" id="A0AAV1Z4A4"/>
<evidence type="ECO:0000256" key="2">
    <source>
        <dbReference type="ARBA" id="ARBA00006434"/>
    </source>
</evidence>
<evidence type="ECO:0000256" key="3">
    <source>
        <dbReference type="ARBA" id="ARBA00022448"/>
    </source>
</evidence>
<evidence type="ECO:0000313" key="15">
    <source>
        <dbReference type="EMBL" id="CAL1266314.1"/>
    </source>
</evidence>
<gene>
    <name evidence="15" type="ORF">LARSCL_LOCUS3022</name>
</gene>
<comment type="caution">
    <text evidence="15">The sequence shown here is derived from an EMBL/GenBank/DDBJ whole genome shotgun (WGS) entry which is preliminary data.</text>
</comment>
<keyword evidence="3" id="KW-0813">Transport</keyword>
<dbReference type="InterPro" id="IPR038377">
    <property type="entry name" value="Na/Glc_symporter_sf"/>
</dbReference>
<feature type="transmembrane region" description="Helical" evidence="14">
    <location>
        <begin position="169"/>
        <end position="188"/>
    </location>
</feature>
<evidence type="ECO:0000256" key="1">
    <source>
        <dbReference type="ARBA" id="ARBA00004651"/>
    </source>
</evidence>
<evidence type="ECO:0000256" key="10">
    <source>
        <dbReference type="ARBA" id="ARBA00023180"/>
    </source>
</evidence>
<dbReference type="Proteomes" id="UP001497382">
    <property type="component" value="Unassembled WGS sequence"/>
</dbReference>
<feature type="transmembrane region" description="Helical" evidence="14">
    <location>
        <begin position="106"/>
        <end position="130"/>
    </location>
</feature>
<keyword evidence="6 14" id="KW-1133">Transmembrane helix</keyword>
<proteinExistence type="inferred from homology"/>
<dbReference type="GO" id="GO:0015293">
    <property type="term" value="F:symporter activity"/>
    <property type="evidence" value="ECO:0007669"/>
    <property type="project" value="TreeGrafter"/>
</dbReference>
<dbReference type="PROSITE" id="PS00457">
    <property type="entry name" value="NA_SOLUT_SYMP_2"/>
    <property type="match status" value="1"/>
</dbReference>
<keyword evidence="5 14" id="KW-0812">Transmembrane</keyword>
<keyword evidence="4" id="KW-1003">Cell membrane</keyword>
<evidence type="ECO:0000256" key="4">
    <source>
        <dbReference type="ARBA" id="ARBA00022475"/>
    </source>
</evidence>
<name>A0AAV1Z4A4_9ARAC</name>
<dbReference type="InterPro" id="IPR051163">
    <property type="entry name" value="Sodium:Solute_Symporter_SSF"/>
</dbReference>
<keyword evidence="16" id="KW-1185">Reference proteome</keyword>
<reference evidence="15 16" key="1">
    <citation type="submission" date="2024-04" db="EMBL/GenBank/DDBJ databases">
        <authorList>
            <person name="Rising A."/>
            <person name="Reimegard J."/>
            <person name="Sonavane S."/>
            <person name="Akerstrom W."/>
            <person name="Nylinder S."/>
            <person name="Hedman E."/>
            <person name="Kallberg Y."/>
        </authorList>
    </citation>
    <scope>NUCLEOTIDE SEQUENCE [LARGE SCALE GENOMIC DNA]</scope>
</reference>
<dbReference type="GO" id="GO:0005886">
    <property type="term" value="C:plasma membrane"/>
    <property type="evidence" value="ECO:0007669"/>
    <property type="project" value="UniProtKB-SubCell"/>
</dbReference>
<dbReference type="InterPro" id="IPR001734">
    <property type="entry name" value="Na/solute_symporter"/>
</dbReference>
<dbReference type="PANTHER" id="PTHR42985">
    <property type="entry name" value="SODIUM-COUPLED MONOCARBOXYLATE TRANSPORTER"/>
    <property type="match status" value="1"/>
</dbReference>
<evidence type="ECO:0000256" key="11">
    <source>
        <dbReference type="ARBA" id="ARBA00023201"/>
    </source>
</evidence>
<evidence type="ECO:0000256" key="9">
    <source>
        <dbReference type="ARBA" id="ARBA00023136"/>
    </source>
</evidence>
<dbReference type="InterPro" id="IPR018212">
    <property type="entry name" value="Na/solute_symporter_CS"/>
</dbReference>
<evidence type="ECO:0000256" key="5">
    <source>
        <dbReference type="ARBA" id="ARBA00022692"/>
    </source>
</evidence>
<evidence type="ECO:0000256" key="6">
    <source>
        <dbReference type="ARBA" id="ARBA00022989"/>
    </source>
</evidence>
<accession>A0AAV1Z4A4</accession>
<keyword evidence="10" id="KW-0325">Glycoprotein</keyword>
<sequence length="313" mass="34660">MGHDNTLQLLEQPLKWHRFLFIRIWNKSDTGTEIFELGRSEKSSNLMPYGILKIFGNIPSLTGLCIAGIFSASLGTLSAAAVNALANITVEDFIKRFCFCKRANDIWMAFVAKILAAGYICIILLMSILISNFRGVLEASFVFVGMSAAPILGMYMLGIFTTRANETGALIGVLAGVLFYAWAGFGAYSNKSKGSTLSRVISGCYVNSTWGDFSATTLATFAERVTGVSNITEVRNDEVFHLYKWSYMWYYPIALSITITIGYIASYVLSFCMDAPDVKPEYISPFVRKLHFSPTYTAVGTKASNMEMEMNTR</sequence>
<evidence type="ECO:0000256" key="12">
    <source>
        <dbReference type="ARBA" id="ARBA00036099"/>
    </source>
</evidence>
<feature type="transmembrane region" description="Helical" evidence="14">
    <location>
        <begin position="249"/>
        <end position="269"/>
    </location>
</feature>
<organism evidence="15 16">
    <name type="scientific">Larinioides sclopetarius</name>
    <dbReference type="NCBI Taxonomy" id="280406"/>
    <lineage>
        <taxon>Eukaryota</taxon>
        <taxon>Metazoa</taxon>
        <taxon>Ecdysozoa</taxon>
        <taxon>Arthropoda</taxon>
        <taxon>Chelicerata</taxon>
        <taxon>Arachnida</taxon>
        <taxon>Araneae</taxon>
        <taxon>Araneomorphae</taxon>
        <taxon>Entelegynae</taxon>
        <taxon>Araneoidea</taxon>
        <taxon>Araneidae</taxon>
        <taxon>Larinioides</taxon>
    </lineage>
</organism>
<dbReference type="GO" id="GO:0006814">
    <property type="term" value="P:sodium ion transport"/>
    <property type="evidence" value="ECO:0007669"/>
    <property type="project" value="UniProtKB-KW"/>
</dbReference>
<dbReference type="Gene3D" id="1.20.1730.10">
    <property type="entry name" value="Sodium/glucose cotransporter"/>
    <property type="match status" value="1"/>
</dbReference>
<feature type="transmembrane region" description="Helical" evidence="14">
    <location>
        <begin position="136"/>
        <end position="157"/>
    </location>
</feature>
<evidence type="ECO:0000256" key="8">
    <source>
        <dbReference type="ARBA" id="ARBA00023065"/>
    </source>
</evidence>
<comment type="subcellular location">
    <subcellularLocation>
        <location evidence="1">Cell membrane</location>
        <topology evidence="1">Multi-pass membrane protein</topology>
    </subcellularLocation>
</comment>
<dbReference type="GO" id="GO:0015075">
    <property type="term" value="F:monoatomic ion transmembrane transporter activity"/>
    <property type="evidence" value="ECO:0007669"/>
    <property type="project" value="UniProtKB-ARBA"/>
</dbReference>
<keyword evidence="11" id="KW-0739">Sodium transport</keyword>
<keyword evidence="7" id="KW-0915">Sodium</keyword>
<keyword evidence="8" id="KW-0406">Ion transport</keyword>
<dbReference type="PROSITE" id="PS50283">
    <property type="entry name" value="NA_SOLUT_SYMP_3"/>
    <property type="match status" value="1"/>
</dbReference>
<dbReference type="EMBL" id="CAXIEN010000023">
    <property type="protein sequence ID" value="CAL1266314.1"/>
    <property type="molecule type" value="Genomic_DNA"/>
</dbReference>
<dbReference type="Pfam" id="PF00474">
    <property type="entry name" value="SSF"/>
    <property type="match status" value="1"/>
</dbReference>
<protein>
    <recommendedName>
        <fullName evidence="17">Sodium-dependent multivitamin transporter</fullName>
    </recommendedName>
</protein>
<evidence type="ECO:0000256" key="13">
    <source>
        <dbReference type="RuleBase" id="RU362091"/>
    </source>
</evidence>
<dbReference type="GO" id="GO:0098660">
    <property type="term" value="P:inorganic ion transmembrane transport"/>
    <property type="evidence" value="ECO:0007669"/>
    <property type="project" value="UniProtKB-ARBA"/>
</dbReference>
<evidence type="ECO:0000313" key="16">
    <source>
        <dbReference type="Proteomes" id="UP001497382"/>
    </source>
</evidence>
<evidence type="ECO:0000256" key="14">
    <source>
        <dbReference type="SAM" id="Phobius"/>
    </source>
</evidence>
<feature type="transmembrane region" description="Helical" evidence="14">
    <location>
        <begin position="61"/>
        <end position="85"/>
    </location>
</feature>
<evidence type="ECO:0008006" key="17">
    <source>
        <dbReference type="Google" id="ProtNLM"/>
    </source>
</evidence>